<evidence type="ECO:0000256" key="1">
    <source>
        <dbReference type="SAM" id="SignalP"/>
    </source>
</evidence>
<reference evidence="2 3" key="1">
    <citation type="submission" date="2021-06" db="EMBL/GenBank/DDBJ databases">
        <title>Caerostris extrusa draft genome.</title>
        <authorList>
            <person name="Kono N."/>
            <person name="Arakawa K."/>
        </authorList>
    </citation>
    <scope>NUCLEOTIDE SEQUENCE [LARGE SCALE GENOMIC DNA]</scope>
</reference>
<keyword evidence="3" id="KW-1185">Reference proteome</keyword>
<dbReference type="AlphaFoldDB" id="A0AAV4X725"/>
<accession>A0AAV4X725</accession>
<protein>
    <recommendedName>
        <fullName evidence="4">Secreted protein</fullName>
    </recommendedName>
</protein>
<sequence>MIVLILILLLVCTQMCSEDWQSLVSALNLRRQMSYINMFIAKVPKQEWLLREISQNKNEEVIPPEMVLIGPAFA</sequence>
<evidence type="ECO:0000313" key="3">
    <source>
        <dbReference type="Proteomes" id="UP001054945"/>
    </source>
</evidence>
<organism evidence="2 3">
    <name type="scientific">Caerostris extrusa</name>
    <name type="common">Bark spider</name>
    <name type="synonym">Caerostris bankana</name>
    <dbReference type="NCBI Taxonomy" id="172846"/>
    <lineage>
        <taxon>Eukaryota</taxon>
        <taxon>Metazoa</taxon>
        <taxon>Ecdysozoa</taxon>
        <taxon>Arthropoda</taxon>
        <taxon>Chelicerata</taxon>
        <taxon>Arachnida</taxon>
        <taxon>Araneae</taxon>
        <taxon>Araneomorphae</taxon>
        <taxon>Entelegynae</taxon>
        <taxon>Araneoidea</taxon>
        <taxon>Araneidae</taxon>
        <taxon>Caerostris</taxon>
    </lineage>
</organism>
<name>A0AAV4X725_CAEEX</name>
<gene>
    <name evidence="2" type="ORF">CEXT_334231</name>
</gene>
<feature type="chain" id="PRO_5043775121" description="Secreted protein" evidence="1">
    <location>
        <begin position="18"/>
        <end position="74"/>
    </location>
</feature>
<evidence type="ECO:0008006" key="4">
    <source>
        <dbReference type="Google" id="ProtNLM"/>
    </source>
</evidence>
<proteinExistence type="predicted"/>
<comment type="caution">
    <text evidence="2">The sequence shown here is derived from an EMBL/GenBank/DDBJ whole genome shotgun (WGS) entry which is preliminary data.</text>
</comment>
<evidence type="ECO:0000313" key="2">
    <source>
        <dbReference type="EMBL" id="GIY89654.1"/>
    </source>
</evidence>
<dbReference type="EMBL" id="BPLR01017239">
    <property type="protein sequence ID" value="GIY89654.1"/>
    <property type="molecule type" value="Genomic_DNA"/>
</dbReference>
<dbReference type="Proteomes" id="UP001054945">
    <property type="component" value="Unassembled WGS sequence"/>
</dbReference>
<keyword evidence="1" id="KW-0732">Signal</keyword>
<feature type="signal peptide" evidence="1">
    <location>
        <begin position="1"/>
        <end position="17"/>
    </location>
</feature>